<gene>
    <name evidence="2" type="ORF">Tci_889428</name>
</gene>
<evidence type="ECO:0000256" key="1">
    <source>
        <dbReference type="SAM" id="MobiDB-lite"/>
    </source>
</evidence>
<protein>
    <submittedName>
        <fullName evidence="2">Uncharacterized protein</fullName>
    </submittedName>
</protein>
<proteinExistence type="predicted"/>
<evidence type="ECO:0000313" key="2">
    <source>
        <dbReference type="EMBL" id="GFD17459.1"/>
    </source>
</evidence>
<reference evidence="2" key="1">
    <citation type="journal article" date="2019" name="Sci. Rep.">
        <title>Draft genome of Tanacetum cinerariifolium, the natural source of mosquito coil.</title>
        <authorList>
            <person name="Yamashiro T."/>
            <person name="Shiraishi A."/>
            <person name="Satake H."/>
            <person name="Nakayama K."/>
        </authorList>
    </citation>
    <scope>NUCLEOTIDE SEQUENCE</scope>
</reference>
<name>A0A699U7T5_TANCI</name>
<dbReference type="EMBL" id="BKCJ011300406">
    <property type="protein sequence ID" value="GFD17459.1"/>
    <property type="molecule type" value="Genomic_DNA"/>
</dbReference>
<organism evidence="2">
    <name type="scientific">Tanacetum cinerariifolium</name>
    <name type="common">Dalmatian daisy</name>
    <name type="synonym">Chrysanthemum cinerariifolium</name>
    <dbReference type="NCBI Taxonomy" id="118510"/>
    <lineage>
        <taxon>Eukaryota</taxon>
        <taxon>Viridiplantae</taxon>
        <taxon>Streptophyta</taxon>
        <taxon>Embryophyta</taxon>
        <taxon>Tracheophyta</taxon>
        <taxon>Spermatophyta</taxon>
        <taxon>Magnoliopsida</taxon>
        <taxon>eudicotyledons</taxon>
        <taxon>Gunneridae</taxon>
        <taxon>Pentapetalae</taxon>
        <taxon>asterids</taxon>
        <taxon>campanulids</taxon>
        <taxon>Asterales</taxon>
        <taxon>Asteraceae</taxon>
        <taxon>Asteroideae</taxon>
        <taxon>Anthemideae</taxon>
        <taxon>Anthemidinae</taxon>
        <taxon>Tanacetum</taxon>
    </lineage>
</organism>
<feature type="region of interest" description="Disordered" evidence="1">
    <location>
        <begin position="1"/>
        <end position="42"/>
    </location>
</feature>
<dbReference type="AlphaFoldDB" id="A0A699U7T5"/>
<feature type="compositionally biased region" description="Polar residues" evidence="1">
    <location>
        <begin position="28"/>
        <end position="42"/>
    </location>
</feature>
<comment type="caution">
    <text evidence="2">The sequence shown here is derived from an EMBL/GenBank/DDBJ whole genome shotgun (WGS) entry which is preliminary data.</text>
</comment>
<sequence length="97" mass="10347">AHDALLESSSSKPHDESSTKVPEGSGIPYSTVSSSNPPADQMETLTVESPIPIVSSPVPPACLNDSLEPSKPKKVSDALQDTSWVEAMQEELLQFKI</sequence>
<feature type="non-terminal residue" evidence="2">
    <location>
        <position position="1"/>
    </location>
</feature>
<accession>A0A699U7T5</accession>